<evidence type="ECO:0000259" key="1">
    <source>
        <dbReference type="Pfam" id="PF01613"/>
    </source>
</evidence>
<accession>A0A645DWT3</accession>
<name>A0A645DWT3_9ZZZZ</name>
<dbReference type="SUPFAM" id="SSF50475">
    <property type="entry name" value="FMN-binding split barrel"/>
    <property type="match status" value="1"/>
</dbReference>
<dbReference type="EMBL" id="VSSQ01039681">
    <property type="protein sequence ID" value="MPM92792.1"/>
    <property type="molecule type" value="Genomic_DNA"/>
</dbReference>
<sequence length="61" mass="6924">MQTKLVKAHKVALECKVVNTIEVSDHILYLAEVVEAHCAPERKQLFCLNGYRELGTVEQRA</sequence>
<dbReference type="GO" id="GO:0010181">
    <property type="term" value="F:FMN binding"/>
    <property type="evidence" value="ECO:0007669"/>
    <property type="project" value="InterPro"/>
</dbReference>
<organism evidence="2">
    <name type="scientific">bioreactor metagenome</name>
    <dbReference type="NCBI Taxonomy" id="1076179"/>
    <lineage>
        <taxon>unclassified sequences</taxon>
        <taxon>metagenomes</taxon>
        <taxon>ecological metagenomes</taxon>
    </lineage>
</organism>
<dbReference type="Gene3D" id="2.30.110.10">
    <property type="entry name" value="Electron Transport, Fmn-binding Protein, Chain A"/>
    <property type="match status" value="1"/>
</dbReference>
<protein>
    <recommendedName>
        <fullName evidence="1">Flavin reductase like domain-containing protein</fullName>
    </recommendedName>
</protein>
<dbReference type="InterPro" id="IPR002563">
    <property type="entry name" value="Flavin_Rdtase-like_dom"/>
</dbReference>
<evidence type="ECO:0000313" key="2">
    <source>
        <dbReference type="EMBL" id="MPM92792.1"/>
    </source>
</evidence>
<dbReference type="Pfam" id="PF01613">
    <property type="entry name" value="Flavin_Reduct"/>
    <property type="match status" value="1"/>
</dbReference>
<comment type="caution">
    <text evidence="2">The sequence shown here is derived from an EMBL/GenBank/DDBJ whole genome shotgun (WGS) entry which is preliminary data.</text>
</comment>
<reference evidence="2" key="1">
    <citation type="submission" date="2019-08" db="EMBL/GenBank/DDBJ databases">
        <authorList>
            <person name="Kucharzyk K."/>
            <person name="Murdoch R.W."/>
            <person name="Higgins S."/>
            <person name="Loffler F."/>
        </authorList>
    </citation>
    <scope>NUCLEOTIDE SEQUENCE</scope>
</reference>
<gene>
    <name evidence="2" type="ORF">SDC9_139928</name>
</gene>
<dbReference type="InterPro" id="IPR012349">
    <property type="entry name" value="Split_barrel_FMN-bd"/>
</dbReference>
<feature type="domain" description="Flavin reductase like" evidence="1">
    <location>
        <begin position="5"/>
        <end position="54"/>
    </location>
</feature>
<proteinExistence type="predicted"/>
<dbReference type="AlphaFoldDB" id="A0A645DWT3"/>